<accession>A0ABU1BGH6</accession>
<evidence type="ECO:0000313" key="2">
    <source>
        <dbReference type="EMBL" id="MDQ9093574.1"/>
    </source>
</evidence>
<evidence type="ECO:0000256" key="1">
    <source>
        <dbReference type="SAM" id="Phobius"/>
    </source>
</evidence>
<proteinExistence type="predicted"/>
<dbReference type="InterPro" id="IPR006905">
    <property type="entry name" value="Flavin_halogenase"/>
</dbReference>
<gene>
    <name evidence="2" type="ORF">RC083_18555</name>
</gene>
<keyword evidence="1" id="KW-0812">Transmembrane</keyword>
<dbReference type="EMBL" id="JAVIFY010000017">
    <property type="protein sequence ID" value="MDQ9093574.1"/>
    <property type="molecule type" value="Genomic_DNA"/>
</dbReference>
<organism evidence="2 3">
    <name type="scientific">Pseudoalteromonas haloplanktis</name>
    <name type="common">Alteromonas haloplanktis</name>
    <dbReference type="NCBI Taxonomy" id="228"/>
    <lineage>
        <taxon>Bacteria</taxon>
        <taxon>Pseudomonadati</taxon>
        <taxon>Pseudomonadota</taxon>
        <taxon>Gammaproteobacteria</taxon>
        <taxon>Alteromonadales</taxon>
        <taxon>Pseudoalteromonadaceae</taxon>
        <taxon>Pseudoalteromonas</taxon>
    </lineage>
</organism>
<dbReference type="Gene3D" id="3.50.50.60">
    <property type="entry name" value="FAD/NAD(P)-binding domain"/>
    <property type="match status" value="1"/>
</dbReference>
<keyword evidence="1" id="KW-1133">Transmembrane helix</keyword>
<dbReference type="InterPro" id="IPR036188">
    <property type="entry name" value="FAD/NAD-bd_sf"/>
</dbReference>
<dbReference type="PANTHER" id="PTHR43747">
    <property type="entry name" value="FAD-BINDING PROTEIN"/>
    <property type="match status" value="1"/>
</dbReference>
<comment type="caution">
    <text evidence="2">The sequence shown here is derived from an EMBL/GenBank/DDBJ whole genome shotgun (WGS) entry which is preliminary data.</text>
</comment>
<protein>
    <submittedName>
        <fullName evidence="2">Tryptophan 7-halogenase</fullName>
    </submittedName>
</protein>
<keyword evidence="1" id="KW-0472">Membrane</keyword>
<name>A0ABU1BGH6_PSEHA</name>
<sequence length="522" mass="58323">MNNHLQSIVVVGGGTAGWLSAGIIAAYLQKHHSLNYKITLVESSDIPTVGVGEGTWPTMRRTLQNMGVDEADFINQCNVSFKQGAKFAKWHTGKEDDFYYHPLMMPQGFNDIDLSSAWLNLHTQPNGQLQPSFANYVCPQQALCEHNLAPKLITTAQYSAVANYAYHLDAGLFATFLKNHCVNKLNVTHVVSTIEAVNNHKNGDIASLSLDNNTTLAGELFIDCSGFKSLLLGDNLKVGYKSCKDVLFADSALAVHVPYDENHPISSHTISTAQSAGWIWDIGLQTRRGVGHVYSSRHISEQEAKNQLCDYLNIAQQDRASLAVKKITFEPGHREKFWHKNCVAVGLSAGFLEPLEASALLLVEISANFIAEQLPANRQVMDITAARFNRTFSYRWQRIIDFLKLHYMLSKRTDSEFWLQHCATQSIPQSLQDSLAIWQTHVPNDSHFDYFVEVFPAASYQYVLYGMGFKTATTHYGNNPHYLKKAHSLVIKNAKDTALLVNKLSSNRTLLDQIKQFGLAAI</sequence>
<feature type="transmembrane region" description="Helical" evidence="1">
    <location>
        <begin position="6"/>
        <end position="28"/>
    </location>
</feature>
<keyword evidence="3" id="KW-1185">Reference proteome</keyword>
<dbReference type="Proteomes" id="UP001226574">
    <property type="component" value="Unassembled WGS sequence"/>
</dbReference>
<evidence type="ECO:0000313" key="3">
    <source>
        <dbReference type="Proteomes" id="UP001226574"/>
    </source>
</evidence>
<dbReference type="InterPro" id="IPR050816">
    <property type="entry name" value="Flavin-dep_Halogenase_NPB"/>
</dbReference>
<dbReference type="RefSeq" id="WP_309039613.1">
    <property type="nucleotide sequence ID" value="NZ_JAVIFY010000017.1"/>
</dbReference>
<dbReference type="PIRSF" id="PIRSF011396">
    <property type="entry name" value="Trp_halogenase"/>
    <property type="match status" value="1"/>
</dbReference>
<dbReference type="PANTHER" id="PTHR43747:SF4">
    <property type="entry name" value="FLAVIN-DEPENDENT TRYPTOPHAN HALOGENASE"/>
    <property type="match status" value="1"/>
</dbReference>
<reference evidence="2 3" key="1">
    <citation type="submission" date="2023-08" db="EMBL/GenBank/DDBJ databases">
        <title>Pseudoalteromonas haloplanktis LL1 genome.</title>
        <authorList>
            <person name="Wu S."/>
        </authorList>
    </citation>
    <scope>NUCLEOTIDE SEQUENCE [LARGE SCALE GENOMIC DNA]</scope>
    <source>
        <strain evidence="2 3">LL1</strain>
    </source>
</reference>
<dbReference type="SUPFAM" id="SSF51905">
    <property type="entry name" value="FAD/NAD(P)-binding domain"/>
    <property type="match status" value="1"/>
</dbReference>
<dbReference type="Pfam" id="PF04820">
    <property type="entry name" value="Trp_halogenase"/>
    <property type="match status" value="1"/>
</dbReference>
<dbReference type="InterPro" id="IPR033856">
    <property type="entry name" value="Trp_halogen"/>
</dbReference>